<protein>
    <submittedName>
        <fullName evidence="1">Uncharacterized protein</fullName>
    </submittedName>
</protein>
<name>A0A6L2K8D2_TANCI</name>
<gene>
    <name evidence="1" type="ORF">Tci_017654</name>
</gene>
<comment type="caution">
    <text evidence="1">The sequence shown here is derived from an EMBL/GenBank/DDBJ whole genome shotgun (WGS) entry which is preliminary data.</text>
</comment>
<sequence length="138" mass="15608">MNEEDLFRVIGLSARIVSSDEEGLGDQEDASKQGKIAEIDVDEDLSLIDETTQDQGRMNEEDLFRVNVLDGDEVIVDVTAGENVEQSTKDAKKEEAVFIGITFNQSKTFKKPTRVVVLTRREWKIKLKLGNLCLKYQK</sequence>
<evidence type="ECO:0000313" key="1">
    <source>
        <dbReference type="EMBL" id="GEU45676.1"/>
    </source>
</evidence>
<reference evidence="1" key="1">
    <citation type="journal article" date="2019" name="Sci. Rep.">
        <title>Draft genome of Tanacetum cinerariifolium, the natural source of mosquito coil.</title>
        <authorList>
            <person name="Yamashiro T."/>
            <person name="Shiraishi A."/>
            <person name="Satake H."/>
            <person name="Nakayama K."/>
        </authorList>
    </citation>
    <scope>NUCLEOTIDE SEQUENCE</scope>
</reference>
<proteinExistence type="predicted"/>
<organism evidence="1">
    <name type="scientific">Tanacetum cinerariifolium</name>
    <name type="common">Dalmatian daisy</name>
    <name type="synonym">Chrysanthemum cinerariifolium</name>
    <dbReference type="NCBI Taxonomy" id="118510"/>
    <lineage>
        <taxon>Eukaryota</taxon>
        <taxon>Viridiplantae</taxon>
        <taxon>Streptophyta</taxon>
        <taxon>Embryophyta</taxon>
        <taxon>Tracheophyta</taxon>
        <taxon>Spermatophyta</taxon>
        <taxon>Magnoliopsida</taxon>
        <taxon>eudicotyledons</taxon>
        <taxon>Gunneridae</taxon>
        <taxon>Pentapetalae</taxon>
        <taxon>asterids</taxon>
        <taxon>campanulids</taxon>
        <taxon>Asterales</taxon>
        <taxon>Asteraceae</taxon>
        <taxon>Asteroideae</taxon>
        <taxon>Anthemideae</taxon>
        <taxon>Anthemidinae</taxon>
        <taxon>Tanacetum</taxon>
    </lineage>
</organism>
<dbReference type="AlphaFoldDB" id="A0A6L2K8D2"/>
<dbReference type="EMBL" id="BKCJ010002018">
    <property type="protein sequence ID" value="GEU45676.1"/>
    <property type="molecule type" value="Genomic_DNA"/>
</dbReference>
<accession>A0A6L2K8D2</accession>